<evidence type="ECO:0000259" key="2">
    <source>
        <dbReference type="Pfam" id="PF02720"/>
    </source>
</evidence>
<reference evidence="3 4" key="1">
    <citation type="submission" date="2023-06" db="EMBL/GenBank/DDBJ databases">
        <title>Actinomycetospora Odt1-22.</title>
        <authorList>
            <person name="Supong K."/>
        </authorList>
    </citation>
    <scope>NUCLEOTIDE SEQUENCE [LARGE SCALE GENOMIC DNA]</scope>
    <source>
        <strain evidence="3 4">Odt1-22</strain>
    </source>
</reference>
<dbReference type="RefSeq" id="WP_286056811.1">
    <property type="nucleotide sequence ID" value="NZ_JASVWF010000010.1"/>
</dbReference>
<gene>
    <name evidence="3" type="ORF">QRT03_29820</name>
</gene>
<evidence type="ECO:0000256" key="1">
    <source>
        <dbReference type="SAM" id="MobiDB-lite"/>
    </source>
</evidence>
<name>A0ABT7MHS1_9PSEU</name>
<feature type="compositionally biased region" description="Acidic residues" evidence="1">
    <location>
        <begin position="279"/>
        <end position="297"/>
    </location>
</feature>
<organism evidence="3 4">
    <name type="scientific">Actinomycetospora termitidis</name>
    <dbReference type="NCBI Taxonomy" id="3053470"/>
    <lineage>
        <taxon>Bacteria</taxon>
        <taxon>Bacillati</taxon>
        <taxon>Actinomycetota</taxon>
        <taxon>Actinomycetes</taxon>
        <taxon>Pseudonocardiales</taxon>
        <taxon>Pseudonocardiaceae</taxon>
        <taxon>Actinomycetospora</taxon>
    </lineage>
</organism>
<protein>
    <submittedName>
        <fullName evidence="3">DUF222 domain-containing protein</fullName>
    </submittedName>
</protein>
<evidence type="ECO:0000313" key="3">
    <source>
        <dbReference type="EMBL" id="MDL5160201.1"/>
    </source>
</evidence>
<dbReference type="Pfam" id="PF02720">
    <property type="entry name" value="DUF222"/>
    <property type="match status" value="1"/>
</dbReference>
<feature type="compositionally biased region" description="Low complexity" evidence="1">
    <location>
        <begin position="327"/>
        <end position="338"/>
    </location>
</feature>
<keyword evidence="4" id="KW-1185">Reference proteome</keyword>
<feature type="compositionally biased region" description="Basic and acidic residues" evidence="1">
    <location>
        <begin position="364"/>
        <end position="373"/>
    </location>
</feature>
<feature type="region of interest" description="Disordered" evidence="1">
    <location>
        <begin position="260"/>
        <end position="374"/>
    </location>
</feature>
<evidence type="ECO:0000313" key="4">
    <source>
        <dbReference type="Proteomes" id="UP001231924"/>
    </source>
</evidence>
<feature type="non-terminal residue" evidence="3">
    <location>
        <position position="433"/>
    </location>
</feature>
<sequence length="433" mass="45509">MSTVVDSEPRVGTETLLCAVDPAELCGEQVDAGMSACFAAVNTAAWQLSRYVLECSRAKAGTLERVVTRRRAGKVVAESLGWSESYASSRIEFARQVLERLPRLGAEMAAGRLEERKAAVIVDLVADLDDTQAREVVDQIIDAAAGLPYTALRQQVARVAAAVDPDWWERRRAAAVARRRVTLRSAPSGAAELCGLDLPEDPAQDAHDRIVALAAAARRRLARAGIRVSVGEVECEVMLTLTGPAGAGMYDLDVVEHVTTLYGGPPSTDNDGGGPDGGPGEDDGPDDGPDGPDDGPDDWGPAGDGPDGPDQPGTDPGEPAGPDRPDGPVGPADDVPVGLRDDGPPDASPGGGPDRDPEPGSESRPADGDRAAECGEPAVVGFRARTVLRLELRTVLGLDRRPGELPGYGPIANPEAVAMAWARRHQRWRIALY</sequence>
<feature type="domain" description="DUF222" evidence="2">
    <location>
        <begin position="58"/>
        <end position="203"/>
    </location>
</feature>
<dbReference type="InterPro" id="IPR003870">
    <property type="entry name" value="DUF222"/>
</dbReference>
<dbReference type="Proteomes" id="UP001231924">
    <property type="component" value="Unassembled WGS sequence"/>
</dbReference>
<proteinExistence type="predicted"/>
<accession>A0ABT7MHS1</accession>
<comment type="caution">
    <text evidence="3">The sequence shown here is derived from an EMBL/GenBank/DDBJ whole genome shotgun (WGS) entry which is preliminary data.</text>
</comment>
<dbReference type="EMBL" id="JASVWF010000010">
    <property type="protein sequence ID" value="MDL5160201.1"/>
    <property type="molecule type" value="Genomic_DNA"/>
</dbReference>
<feature type="compositionally biased region" description="Low complexity" evidence="1">
    <location>
        <begin position="308"/>
        <end position="320"/>
    </location>
</feature>